<keyword evidence="9 10" id="KW-0472">Membrane</keyword>
<comment type="subunit">
    <text evidence="10">Component of several multiprotein Golgi SNARE complexes.</text>
</comment>
<keyword evidence="11" id="KW-0175">Coiled coil</keyword>
<evidence type="ECO:0000256" key="8">
    <source>
        <dbReference type="ARBA" id="ARBA00023034"/>
    </source>
</evidence>
<accession>A0A6M2DGY5</accession>
<keyword evidence="10" id="KW-0931">ER-Golgi transport</keyword>
<dbReference type="AlphaFoldDB" id="A0A6M2DGY5"/>
<organism evidence="13">
    <name type="scientific">Xenopsylla cheopis</name>
    <name type="common">Oriental rat flea</name>
    <name type="synonym">Pulex cheopis</name>
    <dbReference type="NCBI Taxonomy" id="163159"/>
    <lineage>
        <taxon>Eukaryota</taxon>
        <taxon>Metazoa</taxon>
        <taxon>Ecdysozoa</taxon>
        <taxon>Arthropoda</taxon>
        <taxon>Hexapoda</taxon>
        <taxon>Insecta</taxon>
        <taxon>Pterygota</taxon>
        <taxon>Neoptera</taxon>
        <taxon>Endopterygota</taxon>
        <taxon>Siphonaptera</taxon>
        <taxon>Pulicidae</taxon>
        <taxon>Xenopsyllinae</taxon>
        <taxon>Xenopsylla</taxon>
    </lineage>
</organism>
<proteinExistence type="inferred from homology"/>
<dbReference type="GO" id="GO:0005484">
    <property type="term" value="F:SNAP receptor activity"/>
    <property type="evidence" value="ECO:0007669"/>
    <property type="project" value="TreeGrafter"/>
</dbReference>
<evidence type="ECO:0000256" key="1">
    <source>
        <dbReference type="ARBA" id="ARBA00004409"/>
    </source>
</evidence>
<dbReference type="Pfam" id="PF12352">
    <property type="entry name" value="V-SNARE_C"/>
    <property type="match status" value="1"/>
</dbReference>
<keyword evidence="4 10" id="KW-0813">Transport</keyword>
<dbReference type="InterPro" id="IPR023601">
    <property type="entry name" value="Golgi_SNAP_su1"/>
</dbReference>
<dbReference type="GO" id="GO:0005797">
    <property type="term" value="C:Golgi medial cisterna"/>
    <property type="evidence" value="ECO:0007669"/>
    <property type="project" value="TreeGrafter"/>
</dbReference>
<dbReference type="PANTHER" id="PTHR21094">
    <property type="entry name" value="GOS-28 SNARE- RELATED"/>
    <property type="match status" value="1"/>
</dbReference>
<comment type="function">
    <text evidence="10">Involved in transport from the ER to the Golgi apparatus as well as in intra-Golgi transport. It belongs to a super-family of proteins called t-SNAREs or soluble NSF (N-ethylmaleimide-sensitive factor) attachment protein receptor.</text>
</comment>
<comment type="subcellular location">
    <subcellularLocation>
        <location evidence="1">Golgi apparatus membrane</location>
        <topology evidence="1">Single-pass type IV membrane protein</topology>
    </subcellularLocation>
</comment>
<name>A0A6M2DGY5_XENCH</name>
<evidence type="ECO:0000256" key="6">
    <source>
        <dbReference type="ARBA" id="ARBA00022927"/>
    </source>
</evidence>
<dbReference type="GO" id="GO:0048219">
    <property type="term" value="P:inter-Golgi cisterna vesicle-mediated transport"/>
    <property type="evidence" value="ECO:0007669"/>
    <property type="project" value="TreeGrafter"/>
</dbReference>
<dbReference type="EMBL" id="GIIL01001867">
    <property type="protein sequence ID" value="NOV45593.1"/>
    <property type="molecule type" value="Transcribed_RNA"/>
</dbReference>
<keyword evidence="8 10" id="KW-0333">Golgi apparatus</keyword>
<keyword evidence="7 12" id="KW-1133">Transmembrane helix</keyword>
<reference evidence="13" key="1">
    <citation type="submission" date="2020-03" db="EMBL/GenBank/DDBJ databases">
        <title>Transcriptomic Profiling of the Digestive Tract of the Rat Flea, Xenopsylla cheopis, Following Blood Feeding and Infection with Yersinia pestis.</title>
        <authorList>
            <person name="Bland D.M."/>
            <person name="Martens C.A."/>
            <person name="Virtaneva K."/>
            <person name="Kanakabandi K."/>
            <person name="Long D."/>
            <person name="Rosenke R."/>
            <person name="Saturday G.A."/>
            <person name="Hoyt F.H."/>
            <person name="Bruno D.P."/>
            <person name="Ribeiro J.M.C."/>
            <person name="Hinnebusch J."/>
        </authorList>
    </citation>
    <scope>NUCLEOTIDE SEQUENCE</scope>
</reference>
<dbReference type="GO" id="GO:0015031">
    <property type="term" value="P:protein transport"/>
    <property type="evidence" value="ECO:0007669"/>
    <property type="project" value="UniProtKB-KW"/>
</dbReference>
<dbReference type="GO" id="GO:0031201">
    <property type="term" value="C:SNARE complex"/>
    <property type="evidence" value="ECO:0007669"/>
    <property type="project" value="TreeGrafter"/>
</dbReference>
<evidence type="ECO:0000256" key="10">
    <source>
        <dbReference type="PIRNR" id="PIRNR027109"/>
    </source>
</evidence>
<feature type="coiled-coil region" evidence="11">
    <location>
        <begin position="58"/>
        <end position="113"/>
    </location>
</feature>
<evidence type="ECO:0000256" key="12">
    <source>
        <dbReference type="SAM" id="Phobius"/>
    </source>
</evidence>
<evidence type="ECO:0000313" key="13">
    <source>
        <dbReference type="EMBL" id="NOV45593.1"/>
    </source>
</evidence>
<dbReference type="GO" id="GO:0006888">
    <property type="term" value="P:endoplasmic reticulum to Golgi vesicle-mediated transport"/>
    <property type="evidence" value="ECO:0007669"/>
    <property type="project" value="InterPro"/>
</dbReference>
<comment type="similarity">
    <text evidence="2 10">Belongs to the GOSR1 family.</text>
</comment>
<sequence length="234" mass="26757">MSLKSQTMSWEDLRKQARHLENDVDLKLVAFSKMGVSSPGALGSGSGDKAPLLGEHICDNMAMEIDGMLEKLSSLNERMSELPATGAAMLHTIQRHREILQGYKQEFRKIQSNHNSRREREELLRDNDDSIDKMSSVNAGLNRRDLFLKESSHLNSSHNLVNDQISIAVETRDNLLSQRQTFKRMKTRFNDINNKFPVLNNLMQRIRIKKRSDSLVIGFVVAVCTILLFLYAFH</sequence>
<evidence type="ECO:0000256" key="11">
    <source>
        <dbReference type="SAM" id="Coils"/>
    </source>
</evidence>
<evidence type="ECO:0000256" key="2">
    <source>
        <dbReference type="ARBA" id="ARBA00008473"/>
    </source>
</evidence>
<dbReference type="PIRSF" id="PIRSF027109">
    <property type="entry name" value="Golgi_SNARE"/>
    <property type="match status" value="1"/>
</dbReference>
<keyword evidence="5 12" id="KW-0812">Transmembrane</keyword>
<dbReference type="GO" id="GO:0006906">
    <property type="term" value="P:vesicle fusion"/>
    <property type="evidence" value="ECO:0007669"/>
    <property type="project" value="TreeGrafter"/>
</dbReference>
<feature type="transmembrane region" description="Helical" evidence="12">
    <location>
        <begin position="215"/>
        <end position="233"/>
    </location>
</feature>
<dbReference type="GO" id="GO:0000139">
    <property type="term" value="C:Golgi membrane"/>
    <property type="evidence" value="ECO:0007669"/>
    <property type="project" value="UniProtKB-SubCell"/>
</dbReference>
<keyword evidence="6 10" id="KW-0653">Protein transport</keyword>
<dbReference type="PANTHER" id="PTHR21094:SF2">
    <property type="entry name" value="GOLGI SNAP RECEPTOR COMPLEX MEMBER 1"/>
    <property type="match status" value="1"/>
</dbReference>
<dbReference type="GO" id="GO:0005801">
    <property type="term" value="C:cis-Golgi network"/>
    <property type="evidence" value="ECO:0007669"/>
    <property type="project" value="InterPro"/>
</dbReference>
<evidence type="ECO:0000256" key="5">
    <source>
        <dbReference type="ARBA" id="ARBA00022692"/>
    </source>
</evidence>
<evidence type="ECO:0000256" key="7">
    <source>
        <dbReference type="ARBA" id="ARBA00022989"/>
    </source>
</evidence>
<evidence type="ECO:0000256" key="3">
    <source>
        <dbReference type="ARBA" id="ARBA00015612"/>
    </source>
</evidence>
<evidence type="ECO:0000256" key="9">
    <source>
        <dbReference type="ARBA" id="ARBA00023136"/>
    </source>
</evidence>
<protein>
    <recommendedName>
        <fullName evidence="3 10">Golgi SNAP receptor complex member 1</fullName>
    </recommendedName>
</protein>
<evidence type="ECO:0000256" key="4">
    <source>
        <dbReference type="ARBA" id="ARBA00022448"/>
    </source>
</evidence>